<evidence type="ECO:0000256" key="1">
    <source>
        <dbReference type="SAM" id="Phobius"/>
    </source>
</evidence>
<reference evidence="3" key="2">
    <citation type="submission" date="2017-02" db="EMBL/GenBank/DDBJ databases">
        <title>Sunflower complete genome.</title>
        <authorList>
            <person name="Langlade N."/>
            <person name="Munos S."/>
        </authorList>
    </citation>
    <scope>NUCLEOTIDE SEQUENCE [LARGE SCALE GENOMIC DNA]</scope>
    <source>
        <tissue evidence="3">Leaves</tissue>
    </source>
</reference>
<keyword evidence="4" id="KW-1185">Reference proteome</keyword>
<keyword evidence="1" id="KW-0812">Transmembrane</keyword>
<dbReference type="EMBL" id="CM007905">
    <property type="protein sequence ID" value="OTF90968.1"/>
    <property type="molecule type" value="Genomic_DNA"/>
</dbReference>
<proteinExistence type="predicted"/>
<dbReference type="EMBL" id="MNCJ02000331">
    <property type="protein sequence ID" value="KAF5758693.1"/>
    <property type="molecule type" value="Genomic_DNA"/>
</dbReference>
<sequence>MMNSTLVGDRKRATGQVEEDGPVVKIRHGETFEDHMRYLGLSIYTYMYSYFFLLDYKISGRRDRFCCYRMNNLNFYNVAFACLLLLAND</sequence>
<keyword evidence="1" id="KW-1133">Transmembrane helix</keyword>
<dbReference type="InParanoid" id="A0A251RX69"/>
<feature type="transmembrane region" description="Helical" evidence="1">
    <location>
        <begin position="68"/>
        <end position="87"/>
    </location>
</feature>
<protein>
    <submittedName>
        <fullName evidence="3">Uncharacterized protein</fullName>
    </submittedName>
</protein>
<accession>A0A251RX69</accession>
<dbReference type="AlphaFoldDB" id="A0A251RX69"/>
<evidence type="ECO:0000313" key="2">
    <source>
        <dbReference type="EMBL" id="KAF5758693.1"/>
    </source>
</evidence>
<evidence type="ECO:0000313" key="3">
    <source>
        <dbReference type="EMBL" id="OTF90968.1"/>
    </source>
</evidence>
<organism evidence="3 4">
    <name type="scientific">Helianthus annuus</name>
    <name type="common">Common sunflower</name>
    <dbReference type="NCBI Taxonomy" id="4232"/>
    <lineage>
        <taxon>Eukaryota</taxon>
        <taxon>Viridiplantae</taxon>
        <taxon>Streptophyta</taxon>
        <taxon>Embryophyta</taxon>
        <taxon>Tracheophyta</taxon>
        <taxon>Spermatophyta</taxon>
        <taxon>Magnoliopsida</taxon>
        <taxon>eudicotyledons</taxon>
        <taxon>Gunneridae</taxon>
        <taxon>Pentapetalae</taxon>
        <taxon>asterids</taxon>
        <taxon>campanulids</taxon>
        <taxon>Asterales</taxon>
        <taxon>Asteraceae</taxon>
        <taxon>Asteroideae</taxon>
        <taxon>Heliantheae alliance</taxon>
        <taxon>Heliantheae</taxon>
        <taxon>Helianthus</taxon>
    </lineage>
</organism>
<evidence type="ECO:0000313" key="4">
    <source>
        <dbReference type="Proteomes" id="UP000215914"/>
    </source>
</evidence>
<reference evidence="2" key="3">
    <citation type="submission" date="2020-06" db="EMBL/GenBank/DDBJ databases">
        <title>Helianthus annuus Genome sequencing and assembly Release 2.</title>
        <authorList>
            <person name="Gouzy J."/>
            <person name="Langlade N."/>
            <person name="Munos S."/>
        </authorList>
    </citation>
    <scope>NUCLEOTIDE SEQUENCE</scope>
    <source>
        <tissue evidence="2">Leaves</tissue>
    </source>
</reference>
<dbReference type="Proteomes" id="UP000215914">
    <property type="component" value="Chromosome 16"/>
</dbReference>
<keyword evidence="1" id="KW-0472">Membrane</keyword>
<dbReference type="Gramene" id="mRNA:HanXRQr2_Chr16g0732211">
    <property type="protein sequence ID" value="mRNA:HanXRQr2_Chr16g0732211"/>
    <property type="gene ID" value="HanXRQr2_Chr16g0732211"/>
</dbReference>
<name>A0A251RX69_HELAN</name>
<gene>
    <name evidence="3" type="ORF">HannXRQ_Chr16g0505461</name>
    <name evidence="2" type="ORF">HanXRQr2_Chr16g0732211</name>
</gene>
<reference evidence="2 4" key="1">
    <citation type="journal article" date="2017" name="Nature">
        <title>The sunflower genome provides insights into oil metabolism, flowering and Asterid evolution.</title>
        <authorList>
            <person name="Badouin H."/>
            <person name="Gouzy J."/>
            <person name="Grassa C.J."/>
            <person name="Murat F."/>
            <person name="Staton S.E."/>
            <person name="Cottret L."/>
            <person name="Lelandais-Briere C."/>
            <person name="Owens G.L."/>
            <person name="Carrere S."/>
            <person name="Mayjonade B."/>
            <person name="Legrand L."/>
            <person name="Gill N."/>
            <person name="Kane N.C."/>
            <person name="Bowers J.E."/>
            <person name="Hubner S."/>
            <person name="Bellec A."/>
            <person name="Berard A."/>
            <person name="Berges H."/>
            <person name="Blanchet N."/>
            <person name="Boniface M.C."/>
            <person name="Brunel D."/>
            <person name="Catrice O."/>
            <person name="Chaidir N."/>
            <person name="Claudel C."/>
            <person name="Donnadieu C."/>
            <person name="Faraut T."/>
            <person name="Fievet G."/>
            <person name="Helmstetter N."/>
            <person name="King M."/>
            <person name="Knapp S.J."/>
            <person name="Lai Z."/>
            <person name="Le Paslier M.C."/>
            <person name="Lippi Y."/>
            <person name="Lorenzon L."/>
            <person name="Mandel J.R."/>
            <person name="Marage G."/>
            <person name="Marchand G."/>
            <person name="Marquand E."/>
            <person name="Bret-Mestries E."/>
            <person name="Morien E."/>
            <person name="Nambeesan S."/>
            <person name="Nguyen T."/>
            <person name="Pegot-Espagnet P."/>
            <person name="Pouilly N."/>
            <person name="Raftis F."/>
            <person name="Sallet E."/>
            <person name="Schiex T."/>
            <person name="Thomas J."/>
            <person name="Vandecasteele C."/>
            <person name="Vares D."/>
            <person name="Vear F."/>
            <person name="Vautrin S."/>
            <person name="Crespi M."/>
            <person name="Mangin B."/>
            <person name="Burke J.M."/>
            <person name="Salse J."/>
            <person name="Munos S."/>
            <person name="Vincourt P."/>
            <person name="Rieseberg L.H."/>
            <person name="Langlade N.B."/>
        </authorList>
    </citation>
    <scope>NUCLEOTIDE SEQUENCE [LARGE SCALE GENOMIC DNA]</scope>
    <source>
        <strain evidence="4">cv. SF193</strain>
        <tissue evidence="2">Leaves</tissue>
    </source>
</reference>
<feature type="transmembrane region" description="Helical" evidence="1">
    <location>
        <begin position="38"/>
        <end position="56"/>
    </location>
</feature>